<dbReference type="AlphaFoldDB" id="A0A0A9EVH2"/>
<proteinExistence type="predicted"/>
<name>A0A0A9EVH2_ARUDO</name>
<reference evidence="1" key="1">
    <citation type="submission" date="2014-09" db="EMBL/GenBank/DDBJ databases">
        <authorList>
            <person name="Magalhaes I.L.F."/>
            <person name="Oliveira U."/>
            <person name="Santos F.R."/>
            <person name="Vidigal T.H.D.A."/>
            <person name="Brescovit A.D."/>
            <person name="Santos A.J."/>
        </authorList>
    </citation>
    <scope>NUCLEOTIDE SEQUENCE</scope>
    <source>
        <tissue evidence="1">Shoot tissue taken approximately 20 cm above the soil surface</tissue>
    </source>
</reference>
<reference evidence="1" key="2">
    <citation type="journal article" date="2015" name="Data Brief">
        <title>Shoot transcriptome of the giant reed, Arundo donax.</title>
        <authorList>
            <person name="Barrero R.A."/>
            <person name="Guerrero F.D."/>
            <person name="Moolhuijzen P."/>
            <person name="Goolsby J.A."/>
            <person name="Tidwell J."/>
            <person name="Bellgard S.E."/>
            <person name="Bellgard M.I."/>
        </authorList>
    </citation>
    <scope>NUCLEOTIDE SEQUENCE</scope>
    <source>
        <tissue evidence="1">Shoot tissue taken approximately 20 cm above the soil surface</tissue>
    </source>
</reference>
<dbReference type="EMBL" id="GBRH01197858">
    <property type="protein sequence ID" value="JAE00038.1"/>
    <property type="molecule type" value="Transcribed_RNA"/>
</dbReference>
<protein>
    <submittedName>
        <fullName evidence="1">Uncharacterized protein</fullName>
    </submittedName>
</protein>
<accession>A0A0A9EVH2</accession>
<evidence type="ECO:0000313" key="1">
    <source>
        <dbReference type="EMBL" id="JAE00038.1"/>
    </source>
</evidence>
<sequence>MHTCAYACCGIHVRIIFEVQPLVRNEQFVKLNITA</sequence>
<organism evidence="1">
    <name type="scientific">Arundo donax</name>
    <name type="common">Giant reed</name>
    <name type="synonym">Donax arundinaceus</name>
    <dbReference type="NCBI Taxonomy" id="35708"/>
    <lineage>
        <taxon>Eukaryota</taxon>
        <taxon>Viridiplantae</taxon>
        <taxon>Streptophyta</taxon>
        <taxon>Embryophyta</taxon>
        <taxon>Tracheophyta</taxon>
        <taxon>Spermatophyta</taxon>
        <taxon>Magnoliopsida</taxon>
        <taxon>Liliopsida</taxon>
        <taxon>Poales</taxon>
        <taxon>Poaceae</taxon>
        <taxon>PACMAD clade</taxon>
        <taxon>Arundinoideae</taxon>
        <taxon>Arundineae</taxon>
        <taxon>Arundo</taxon>
    </lineage>
</organism>